<evidence type="ECO:0000256" key="1">
    <source>
        <dbReference type="SAM" id="SignalP"/>
    </source>
</evidence>
<feature type="signal peptide" evidence="1">
    <location>
        <begin position="1"/>
        <end position="22"/>
    </location>
</feature>
<dbReference type="EMBL" id="JAERQJ010000005">
    <property type="protein sequence ID" value="MBL0684610.1"/>
    <property type="molecule type" value="Genomic_DNA"/>
</dbReference>
<dbReference type="Proteomes" id="UP000651057">
    <property type="component" value="Unassembled WGS sequence"/>
</dbReference>
<proteinExistence type="predicted"/>
<dbReference type="AlphaFoldDB" id="A0A937D911"/>
<feature type="chain" id="PRO_5036968360" description="Lipoprotein" evidence="1">
    <location>
        <begin position="23"/>
        <end position="173"/>
    </location>
</feature>
<evidence type="ECO:0008006" key="4">
    <source>
        <dbReference type="Google" id="ProtNLM"/>
    </source>
</evidence>
<organism evidence="2 3">
    <name type="scientific">Aquimarina mytili</name>
    <dbReference type="NCBI Taxonomy" id="874423"/>
    <lineage>
        <taxon>Bacteria</taxon>
        <taxon>Pseudomonadati</taxon>
        <taxon>Bacteroidota</taxon>
        <taxon>Flavobacteriia</taxon>
        <taxon>Flavobacteriales</taxon>
        <taxon>Flavobacteriaceae</taxon>
        <taxon>Aquimarina</taxon>
    </lineage>
</organism>
<evidence type="ECO:0000313" key="2">
    <source>
        <dbReference type="EMBL" id="MBL0684610.1"/>
    </source>
</evidence>
<comment type="caution">
    <text evidence="2">The sequence shown here is derived from an EMBL/GenBank/DDBJ whole genome shotgun (WGS) entry which is preliminary data.</text>
</comment>
<dbReference type="RefSeq" id="WP_201921161.1">
    <property type="nucleotide sequence ID" value="NZ_BAABAX010000031.1"/>
</dbReference>
<keyword evidence="1" id="KW-0732">Signal</keyword>
<name>A0A937D911_9FLAO</name>
<evidence type="ECO:0000313" key="3">
    <source>
        <dbReference type="Proteomes" id="UP000651057"/>
    </source>
</evidence>
<dbReference type="PROSITE" id="PS51257">
    <property type="entry name" value="PROKAR_LIPOPROTEIN"/>
    <property type="match status" value="1"/>
</dbReference>
<gene>
    <name evidence="2" type="ORF">JJQ60_13855</name>
</gene>
<protein>
    <recommendedName>
        <fullName evidence="4">Lipoprotein</fullName>
    </recommendedName>
</protein>
<keyword evidence="3" id="KW-1185">Reference proteome</keyword>
<sequence>MYKFLYILILIASFSCKTNSVAQENTSLNTEKDKVENTEEGKPKIEIPGLGDPWDNEITNMHAEEYNSSESKKVYFSGSVIEFFTTKIVCEKPFKAAIKIKVDKINKFGSGVTNLFSEGQEMTFVFEKSYVDTEALQKHFNPTKKVTLVVQQNVCSSTGKEKIYEIVRFNFPK</sequence>
<accession>A0A937D911</accession>
<reference evidence="2" key="1">
    <citation type="submission" date="2021-01" db="EMBL/GenBank/DDBJ databases">
        <authorList>
            <person name="Zhong Y.L."/>
        </authorList>
    </citation>
    <scope>NUCLEOTIDE SEQUENCE</scope>
    <source>
        <strain evidence="2">KCTC 23302</strain>
    </source>
</reference>